<gene>
    <name evidence="1" type="ORF">DEO72_LG6g2324</name>
</gene>
<evidence type="ECO:0000313" key="2">
    <source>
        <dbReference type="Proteomes" id="UP000501690"/>
    </source>
</evidence>
<keyword evidence="2" id="KW-1185">Reference proteome</keyword>
<dbReference type="EMBL" id="CP039350">
    <property type="protein sequence ID" value="QCD97613.1"/>
    <property type="molecule type" value="Genomic_DNA"/>
</dbReference>
<organism evidence="1 2">
    <name type="scientific">Vigna unguiculata</name>
    <name type="common">Cowpea</name>
    <dbReference type="NCBI Taxonomy" id="3917"/>
    <lineage>
        <taxon>Eukaryota</taxon>
        <taxon>Viridiplantae</taxon>
        <taxon>Streptophyta</taxon>
        <taxon>Embryophyta</taxon>
        <taxon>Tracheophyta</taxon>
        <taxon>Spermatophyta</taxon>
        <taxon>Magnoliopsida</taxon>
        <taxon>eudicotyledons</taxon>
        <taxon>Gunneridae</taxon>
        <taxon>Pentapetalae</taxon>
        <taxon>rosids</taxon>
        <taxon>fabids</taxon>
        <taxon>Fabales</taxon>
        <taxon>Fabaceae</taxon>
        <taxon>Papilionoideae</taxon>
        <taxon>50 kb inversion clade</taxon>
        <taxon>NPAAA clade</taxon>
        <taxon>indigoferoid/millettioid clade</taxon>
        <taxon>Phaseoleae</taxon>
        <taxon>Vigna</taxon>
    </lineage>
</organism>
<reference evidence="1 2" key="1">
    <citation type="submission" date="2019-04" db="EMBL/GenBank/DDBJ databases">
        <title>An improved genome assembly and genetic linkage map for asparagus bean, Vigna unguiculata ssp. sesquipedialis.</title>
        <authorList>
            <person name="Xia Q."/>
            <person name="Zhang R."/>
            <person name="Dong Y."/>
        </authorList>
    </citation>
    <scope>NUCLEOTIDE SEQUENCE [LARGE SCALE GENOMIC DNA]</scope>
    <source>
        <tissue evidence="1">Leaf</tissue>
    </source>
</reference>
<evidence type="ECO:0000313" key="1">
    <source>
        <dbReference type="EMBL" id="QCD97613.1"/>
    </source>
</evidence>
<dbReference type="AlphaFoldDB" id="A0A4D6M9W1"/>
<name>A0A4D6M9W1_VIGUN</name>
<sequence length="63" mass="6630">MKGLGCSGGDPGHEGQGLGSMMLACPNRGGRHGGGKSCLATEVRRRSLTCGTRERRSAREKEK</sequence>
<dbReference type="PROSITE" id="PS51257">
    <property type="entry name" value="PROKAR_LIPOPROTEIN"/>
    <property type="match status" value="1"/>
</dbReference>
<dbReference type="Proteomes" id="UP000501690">
    <property type="component" value="Linkage Group LG6"/>
</dbReference>
<proteinExistence type="predicted"/>
<protein>
    <submittedName>
        <fullName evidence="1">Uncharacterized protein</fullName>
    </submittedName>
</protein>
<accession>A0A4D6M9W1</accession>